<sequence length="158" mass="16712">MDPQFGGVSNIYRPRAIVQLPKIWKHNSCRIATMSEGRPAQPGVVAPLFPTTWRNFVDQAAQLSACFAGGQAKGGYVPLNLPGGQLGAAMYMYSSDSNWNILTMNTYMSSGIPVLPNTQPNQLGLPSNGSSSSQYSLLSNASVLTGTSLGASTISINL</sequence>
<dbReference type="AlphaFoldDB" id="A0A8H6F9M7"/>
<organism evidence="1 2">
    <name type="scientific">Letharia lupina</name>
    <dbReference type="NCBI Taxonomy" id="560253"/>
    <lineage>
        <taxon>Eukaryota</taxon>
        <taxon>Fungi</taxon>
        <taxon>Dikarya</taxon>
        <taxon>Ascomycota</taxon>
        <taxon>Pezizomycotina</taxon>
        <taxon>Lecanoromycetes</taxon>
        <taxon>OSLEUM clade</taxon>
        <taxon>Lecanoromycetidae</taxon>
        <taxon>Lecanorales</taxon>
        <taxon>Lecanorineae</taxon>
        <taxon>Parmeliaceae</taxon>
        <taxon>Letharia</taxon>
    </lineage>
</organism>
<accession>A0A8H6F9M7</accession>
<dbReference type="Proteomes" id="UP000593566">
    <property type="component" value="Unassembled WGS sequence"/>
</dbReference>
<name>A0A8H6F9M7_9LECA</name>
<dbReference type="GeneID" id="59331246"/>
<reference evidence="1 2" key="1">
    <citation type="journal article" date="2020" name="Genomics">
        <title>Complete, high-quality genomes from long-read metagenomic sequencing of two wolf lichen thalli reveals enigmatic genome architecture.</title>
        <authorList>
            <person name="McKenzie S.K."/>
            <person name="Walston R.F."/>
            <person name="Allen J.L."/>
        </authorList>
    </citation>
    <scope>NUCLEOTIDE SEQUENCE [LARGE SCALE GENOMIC DNA]</scope>
    <source>
        <strain evidence="1">WasteWater1</strain>
    </source>
</reference>
<keyword evidence="2" id="KW-1185">Reference proteome</keyword>
<dbReference type="EMBL" id="JACCJB010000016">
    <property type="protein sequence ID" value="KAF6220402.1"/>
    <property type="molecule type" value="Genomic_DNA"/>
</dbReference>
<comment type="caution">
    <text evidence="1">The sequence shown here is derived from an EMBL/GenBank/DDBJ whole genome shotgun (WGS) entry which is preliminary data.</text>
</comment>
<evidence type="ECO:0000313" key="1">
    <source>
        <dbReference type="EMBL" id="KAF6220402.1"/>
    </source>
</evidence>
<gene>
    <name evidence="1" type="ORF">HO133_002834</name>
</gene>
<protein>
    <submittedName>
        <fullName evidence="1">Uncharacterized protein</fullName>
    </submittedName>
</protein>
<evidence type="ECO:0000313" key="2">
    <source>
        <dbReference type="Proteomes" id="UP000593566"/>
    </source>
</evidence>
<proteinExistence type="predicted"/>
<dbReference type="RefSeq" id="XP_037149837.1">
    <property type="nucleotide sequence ID" value="XM_037293759.1"/>
</dbReference>